<dbReference type="InterPro" id="IPR008207">
    <property type="entry name" value="Sig_transdc_His_kin_Hpt_dom"/>
</dbReference>
<sequence>MEALLQKLKDYGCDIDGALDRMAGDSELLVDCITLVTQDNAINELEKNLASGDLTAAFDSAHTLKGICGNTGITPLYVSISKIVEVLRAGKDTHLEDEFFEFKKSLKNLTDLLEGV</sequence>
<keyword evidence="1" id="KW-0597">Phosphoprotein</keyword>
<organism evidence="3 4">
    <name type="scientific">Eubacterium barkeri</name>
    <name type="common">Clostridium barkeri</name>
    <dbReference type="NCBI Taxonomy" id="1528"/>
    <lineage>
        <taxon>Bacteria</taxon>
        <taxon>Bacillati</taxon>
        <taxon>Bacillota</taxon>
        <taxon>Clostridia</taxon>
        <taxon>Eubacteriales</taxon>
        <taxon>Eubacteriaceae</taxon>
        <taxon>Eubacterium</taxon>
    </lineage>
</organism>
<reference evidence="4" key="1">
    <citation type="submission" date="2016-10" db="EMBL/GenBank/DDBJ databases">
        <authorList>
            <person name="Varghese N."/>
            <person name="Submissions S."/>
        </authorList>
    </citation>
    <scope>NUCLEOTIDE SEQUENCE [LARGE SCALE GENOMIC DNA]</scope>
    <source>
        <strain evidence="4">VPI 5359</strain>
    </source>
</reference>
<dbReference type="AlphaFoldDB" id="A0A1H3E308"/>
<evidence type="ECO:0000313" key="3">
    <source>
        <dbReference type="EMBL" id="SDX72678.1"/>
    </source>
</evidence>
<evidence type="ECO:0000259" key="2">
    <source>
        <dbReference type="PROSITE" id="PS50894"/>
    </source>
</evidence>
<dbReference type="SUPFAM" id="SSF47226">
    <property type="entry name" value="Histidine-containing phosphotransfer domain, HPT domain"/>
    <property type="match status" value="1"/>
</dbReference>
<accession>A0A1H3E308</accession>
<feature type="modified residue" description="Phosphohistidine" evidence="1">
    <location>
        <position position="62"/>
    </location>
</feature>
<dbReference type="EMBL" id="FNOU01000006">
    <property type="protein sequence ID" value="SDX72678.1"/>
    <property type="molecule type" value="Genomic_DNA"/>
</dbReference>
<dbReference type="PROSITE" id="PS50894">
    <property type="entry name" value="HPT"/>
    <property type="match status" value="1"/>
</dbReference>
<keyword evidence="4" id="KW-1185">Reference proteome</keyword>
<protein>
    <submittedName>
        <fullName evidence="3">Hpt domain-containing protein</fullName>
    </submittedName>
</protein>
<dbReference type="RefSeq" id="WP_090244155.1">
    <property type="nucleotide sequence ID" value="NZ_FNOU01000006.1"/>
</dbReference>
<evidence type="ECO:0000313" key="4">
    <source>
        <dbReference type="Proteomes" id="UP000199652"/>
    </source>
</evidence>
<dbReference type="GO" id="GO:0000160">
    <property type="term" value="P:phosphorelay signal transduction system"/>
    <property type="evidence" value="ECO:0007669"/>
    <property type="project" value="InterPro"/>
</dbReference>
<dbReference type="InterPro" id="IPR036641">
    <property type="entry name" value="HPT_dom_sf"/>
</dbReference>
<feature type="domain" description="HPt" evidence="2">
    <location>
        <begin position="23"/>
        <end position="116"/>
    </location>
</feature>
<evidence type="ECO:0000256" key="1">
    <source>
        <dbReference type="PROSITE-ProRule" id="PRU00110"/>
    </source>
</evidence>
<dbReference type="STRING" id="1528.SAMN04488579_10665"/>
<dbReference type="Proteomes" id="UP000199652">
    <property type="component" value="Unassembled WGS sequence"/>
</dbReference>
<dbReference type="OrthoDB" id="1669200at2"/>
<gene>
    <name evidence="3" type="ORF">SAMN04488579_10665</name>
</gene>
<dbReference type="Gene3D" id="1.20.120.160">
    <property type="entry name" value="HPT domain"/>
    <property type="match status" value="1"/>
</dbReference>
<dbReference type="Pfam" id="PF01627">
    <property type="entry name" value="Hpt"/>
    <property type="match status" value="1"/>
</dbReference>
<name>A0A1H3E308_EUBBA</name>
<proteinExistence type="predicted"/>